<evidence type="ECO:0000313" key="2">
    <source>
        <dbReference type="Proteomes" id="UP001165122"/>
    </source>
</evidence>
<proteinExistence type="predicted"/>
<organism evidence="1 2">
    <name type="scientific">Triparma laevis f. longispina</name>
    <dbReference type="NCBI Taxonomy" id="1714387"/>
    <lineage>
        <taxon>Eukaryota</taxon>
        <taxon>Sar</taxon>
        <taxon>Stramenopiles</taxon>
        <taxon>Ochrophyta</taxon>
        <taxon>Bolidophyceae</taxon>
        <taxon>Parmales</taxon>
        <taxon>Triparmaceae</taxon>
        <taxon>Triparma</taxon>
    </lineage>
</organism>
<dbReference type="Proteomes" id="UP001165122">
    <property type="component" value="Unassembled WGS sequence"/>
</dbReference>
<protein>
    <submittedName>
        <fullName evidence="1">Uncharacterized protein</fullName>
    </submittedName>
</protein>
<accession>A0A9W7C653</accession>
<reference evidence="2" key="1">
    <citation type="journal article" date="2023" name="Commun. Biol.">
        <title>Genome analysis of Parmales, the sister group of diatoms, reveals the evolutionary specialization of diatoms from phago-mixotrophs to photoautotrophs.</title>
        <authorList>
            <person name="Ban H."/>
            <person name="Sato S."/>
            <person name="Yoshikawa S."/>
            <person name="Yamada K."/>
            <person name="Nakamura Y."/>
            <person name="Ichinomiya M."/>
            <person name="Sato N."/>
            <person name="Blanc-Mathieu R."/>
            <person name="Endo H."/>
            <person name="Kuwata A."/>
            <person name="Ogata H."/>
        </authorList>
    </citation>
    <scope>NUCLEOTIDE SEQUENCE [LARGE SCALE GENOMIC DNA]</scope>
    <source>
        <strain evidence="2">NIES 3700</strain>
    </source>
</reference>
<gene>
    <name evidence="1" type="ORF">TrLO_g10717</name>
</gene>
<sequence length="70" mass="7960">MYELCFTTRPLYSRIEARLQVKGNITQGPIVKIQVDQSNKVIDWNKASVKIFTTSVDSSLESNSLEKVLK</sequence>
<evidence type="ECO:0000313" key="1">
    <source>
        <dbReference type="EMBL" id="GMI03650.1"/>
    </source>
</evidence>
<dbReference type="EMBL" id="BRXW01000060">
    <property type="protein sequence ID" value="GMI03650.1"/>
    <property type="molecule type" value="Genomic_DNA"/>
</dbReference>
<name>A0A9W7C653_9STRA</name>
<dbReference type="AlphaFoldDB" id="A0A9W7C653"/>
<keyword evidence="2" id="KW-1185">Reference proteome</keyword>
<comment type="caution">
    <text evidence="1">The sequence shown here is derived from an EMBL/GenBank/DDBJ whole genome shotgun (WGS) entry which is preliminary data.</text>
</comment>